<dbReference type="STRING" id="1198029.A0A1U7LNT3"/>
<dbReference type="GO" id="GO:0003723">
    <property type="term" value="F:RNA binding"/>
    <property type="evidence" value="ECO:0007669"/>
    <property type="project" value="InterPro"/>
</dbReference>
<keyword evidence="4" id="KW-0819">tRNA processing</keyword>
<dbReference type="InterPro" id="IPR020103">
    <property type="entry name" value="PsdUridine_synth_cat_dom_sf"/>
</dbReference>
<gene>
    <name evidence="9" type="ORF">NEOLI_004015</name>
</gene>
<dbReference type="PANTHER" id="PTHR13767:SF2">
    <property type="entry name" value="PSEUDOURIDYLATE SYNTHASE TRUB1"/>
    <property type="match status" value="1"/>
</dbReference>
<feature type="domain" description="tRNA pseudouridylate synthase B C-terminal" evidence="8">
    <location>
        <begin position="297"/>
        <end position="328"/>
    </location>
</feature>
<dbReference type="Proteomes" id="UP000186594">
    <property type="component" value="Unassembled WGS sequence"/>
</dbReference>
<organism evidence="9 10">
    <name type="scientific">Neolecta irregularis (strain DAH-3)</name>
    <dbReference type="NCBI Taxonomy" id="1198029"/>
    <lineage>
        <taxon>Eukaryota</taxon>
        <taxon>Fungi</taxon>
        <taxon>Dikarya</taxon>
        <taxon>Ascomycota</taxon>
        <taxon>Taphrinomycotina</taxon>
        <taxon>Neolectales</taxon>
        <taxon>Neolectaceae</taxon>
        <taxon>Neolecta</taxon>
    </lineage>
</organism>
<dbReference type="InterPro" id="IPR002501">
    <property type="entry name" value="PsdUridine_synth_N"/>
</dbReference>
<dbReference type="OMA" id="FAINKPC"/>
<comment type="catalytic activity">
    <reaction evidence="1">
        <text>a uridine in mRNA = a pseudouridine in mRNA</text>
        <dbReference type="Rhea" id="RHEA:56644"/>
        <dbReference type="Rhea" id="RHEA-COMP:14658"/>
        <dbReference type="Rhea" id="RHEA-COMP:14659"/>
        <dbReference type="ChEBI" id="CHEBI:65314"/>
        <dbReference type="ChEBI" id="CHEBI:65315"/>
    </reaction>
</comment>
<dbReference type="GO" id="GO:0005634">
    <property type="term" value="C:nucleus"/>
    <property type="evidence" value="ECO:0007669"/>
    <property type="project" value="TreeGrafter"/>
</dbReference>
<dbReference type="OrthoDB" id="9995526at2759"/>
<dbReference type="SUPFAM" id="SSF55120">
    <property type="entry name" value="Pseudouridine synthase"/>
    <property type="match status" value="1"/>
</dbReference>
<feature type="region of interest" description="Disordered" evidence="6">
    <location>
        <begin position="211"/>
        <end position="242"/>
    </location>
</feature>
<dbReference type="InterPro" id="IPR014780">
    <property type="entry name" value="tRNA_psdUridine_synth_TruB"/>
</dbReference>
<keyword evidence="5" id="KW-0413">Isomerase</keyword>
<dbReference type="GO" id="GO:0160148">
    <property type="term" value="F:tRNA pseudouridine(55) synthase activity"/>
    <property type="evidence" value="ECO:0007669"/>
    <property type="project" value="UniProtKB-EC"/>
</dbReference>
<accession>A0A1U7LNT3</accession>
<feature type="domain" description="Pseudouridine synthase II N-terminal" evidence="7">
    <location>
        <begin position="52"/>
        <end position="183"/>
    </location>
</feature>
<evidence type="ECO:0000256" key="2">
    <source>
        <dbReference type="ARBA" id="ARBA00008999"/>
    </source>
</evidence>
<evidence type="ECO:0000259" key="8">
    <source>
        <dbReference type="Pfam" id="PF16198"/>
    </source>
</evidence>
<dbReference type="EC" id="5.4.99.25" evidence="3"/>
<name>A0A1U7LNT3_NEOID</name>
<proteinExistence type="inferred from homology"/>
<evidence type="ECO:0000256" key="6">
    <source>
        <dbReference type="SAM" id="MobiDB-lite"/>
    </source>
</evidence>
<evidence type="ECO:0000256" key="5">
    <source>
        <dbReference type="ARBA" id="ARBA00023235"/>
    </source>
</evidence>
<dbReference type="Gene3D" id="3.30.2350.10">
    <property type="entry name" value="Pseudouridine synthase"/>
    <property type="match status" value="1"/>
</dbReference>
<keyword evidence="10" id="KW-1185">Reference proteome</keyword>
<dbReference type="Pfam" id="PF16198">
    <property type="entry name" value="TruB_C_2"/>
    <property type="match status" value="1"/>
</dbReference>
<evidence type="ECO:0000256" key="1">
    <source>
        <dbReference type="ARBA" id="ARBA00001166"/>
    </source>
</evidence>
<dbReference type="EMBL" id="LXFE01000880">
    <property type="protein sequence ID" value="OLL24315.1"/>
    <property type="molecule type" value="Genomic_DNA"/>
</dbReference>
<evidence type="ECO:0000256" key="3">
    <source>
        <dbReference type="ARBA" id="ARBA00012787"/>
    </source>
</evidence>
<evidence type="ECO:0000313" key="10">
    <source>
        <dbReference type="Proteomes" id="UP000186594"/>
    </source>
</evidence>
<protein>
    <recommendedName>
        <fullName evidence="3">tRNA pseudouridine(55) synthase</fullName>
        <ecNumber evidence="3">5.4.99.25</ecNumber>
    </recommendedName>
</protein>
<dbReference type="HAMAP" id="MF_01080">
    <property type="entry name" value="TruB_bact"/>
    <property type="match status" value="1"/>
</dbReference>
<comment type="caution">
    <text evidence="9">The sequence shown here is derived from an EMBL/GenBank/DDBJ whole genome shotgun (WGS) entry which is preliminary data.</text>
</comment>
<sequence length="364" mass="41028">MSVHGLVGINKPSGFTSAQIINQLQQVFKNSPMFRDHIYDNEGKLLKRKRFQQNMGHGGTLDPLATGVLVVGIGAATKRLGEFLHCSKEYEATALSGGITDTYDCEGRILFRKPYQHITREKVLTALSQFRGEIMQKPPIYSALKMNGKPLYDYAREGKELPKEIAARSVTVESIELTDWNTEHNWPEPEEVVIEDLDSKNAQIEKVELAQHGKPNLVDEADSRPQQPEVDQHETTTVDTLTPSSKRLREEAEVGEDTHIKLPDDHLNARPTAQRKIYDKPPAFSIRMTVSSGTYVRSIIHDLGVALGSGAYMVELQRTRQGQFALKQGNVLEWGFWEQDGWEEKIKTLLEQSHRGKSIPADEK</sequence>
<dbReference type="GO" id="GO:0006400">
    <property type="term" value="P:tRNA modification"/>
    <property type="evidence" value="ECO:0007669"/>
    <property type="project" value="TreeGrafter"/>
</dbReference>
<reference evidence="9 10" key="1">
    <citation type="submission" date="2016-04" db="EMBL/GenBank/DDBJ databases">
        <title>Evolutionary innovation and constraint leading to complex multicellularity in the Ascomycota.</title>
        <authorList>
            <person name="Cisse O."/>
            <person name="Nguyen A."/>
            <person name="Hewitt D.A."/>
            <person name="Jedd G."/>
            <person name="Stajich J.E."/>
        </authorList>
    </citation>
    <scope>NUCLEOTIDE SEQUENCE [LARGE SCALE GENOMIC DNA]</scope>
    <source>
        <strain evidence="9 10">DAH-3</strain>
    </source>
</reference>
<dbReference type="Pfam" id="PF01509">
    <property type="entry name" value="TruB_N"/>
    <property type="match status" value="1"/>
</dbReference>
<dbReference type="InterPro" id="IPR032819">
    <property type="entry name" value="TruB_C"/>
</dbReference>
<evidence type="ECO:0000259" key="7">
    <source>
        <dbReference type="Pfam" id="PF01509"/>
    </source>
</evidence>
<comment type="similarity">
    <text evidence="2">Belongs to the pseudouridine synthase TruB family.</text>
</comment>
<dbReference type="PANTHER" id="PTHR13767">
    <property type="entry name" value="TRNA-PSEUDOURIDINE SYNTHASE"/>
    <property type="match status" value="1"/>
</dbReference>
<evidence type="ECO:0000256" key="4">
    <source>
        <dbReference type="ARBA" id="ARBA00022694"/>
    </source>
</evidence>
<evidence type="ECO:0000313" key="9">
    <source>
        <dbReference type="EMBL" id="OLL24315.1"/>
    </source>
</evidence>
<dbReference type="GO" id="GO:1990481">
    <property type="term" value="P:mRNA pseudouridine synthesis"/>
    <property type="evidence" value="ECO:0007669"/>
    <property type="project" value="TreeGrafter"/>
</dbReference>
<dbReference type="AlphaFoldDB" id="A0A1U7LNT3"/>